<dbReference type="OrthoDB" id="9797882at2"/>
<name>A0A4P5PDD8_9ENTE</name>
<sequence length="316" mass="33898">MKKIILDLDTGIDDALALAYVLGQEAELIGVTTTFGNVLVERATENTLDLLDLFGNETIPVFEGAAHPWGATKYRLSDLVLRVHGQNGLGNVALPRSKRKKELQTGSQFLIEAAKQYGQDLILVATGPMTNLAEAIQLEKAAIETIGRIVIMGGALTVPGNSTKFAEANIYNDPLAANYVLESGIPVTIVGLDVTLKTLISGAPIRAWKQSETFAGKVMAQMAEYYYTNEYENQDIGGAMHDPLAAAIALDPALATHLLPINLTVETAGVSAGRMIGTLPGLLETEKNAQVCLDIDSDTFISRFVQTVDQVIKQAE</sequence>
<evidence type="ECO:0000259" key="3">
    <source>
        <dbReference type="Pfam" id="PF01156"/>
    </source>
</evidence>
<feature type="domain" description="Inosine/uridine-preferring nucleoside hydrolase" evidence="3">
    <location>
        <begin position="4"/>
        <end position="301"/>
    </location>
</feature>
<evidence type="ECO:0000256" key="1">
    <source>
        <dbReference type="ARBA" id="ARBA00022801"/>
    </source>
</evidence>
<dbReference type="AlphaFoldDB" id="A0A4P5PDD8"/>
<reference evidence="5" key="1">
    <citation type="submission" date="2019-02" db="EMBL/GenBank/DDBJ databases">
        <title>Draft genome sequence of Enterococcus sp. Gos25-1.</title>
        <authorList>
            <person name="Tanaka N."/>
            <person name="Shiwa Y."/>
            <person name="Fujita N."/>
        </authorList>
    </citation>
    <scope>NUCLEOTIDE SEQUENCE [LARGE SCALE GENOMIC DNA]</scope>
    <source>
        <strain evidence="5">Gos25-1</strain>
    </source>
</reference>
<dbReference type="Gene3D" id="3.90.245.10">
    <property type="entry name" value="Ribonucleoside hydrolase-like"/>
    <property type="match status" value="1"/>
</dbReference>
<dbReference type="GO" id="GO:0005829">
    <property type="term" value="C:cytosol"/>
    <property type="evidence" value="ECO:0007669"/>
    <property type="project" value="TreeGrafter"/>
</dbReference>
<keyword evidence="2" id="KW-0326">Glycosidase</keyword>
<evidence type="ECO:0000313" key="4">
    <source>
        <dbReference type="EMBL" id="GCF94371.1"/>
    </source>
</evidence>
<dbReference type="RefSeq" id="WP_146622794.1">
    <property type="nucleotide sequence ID" value="NZ_BJCC01000017.1"/>
</dbReference>
<evidence type="ECO:0000313" key="5">
    <source>
        <dbReference type="Proteomes" id="UP000290567"/>
    </source>
</evidence>
<dbReference type="GO" id="GO:0008477">
    <property type="term" value="F:purine nucleosidase activity"/>
    <property type="evidence" value="ECO:0007669"/>
    <property type="project" value="TreeGrafter"/>
</dbReference>
<dbReference type="Proteomes" id="UP000290567">
    <property type="component" value="Unassembled WGS sequence"/>
</dbReference>
<keyword evidence="5" id="KW-1185">Reference proteome</keyword>
<dbReference type="InterPro" id="IPR036452">
    <property type="entry name" value="Ribo_hydro-like"/>
</dbReference>
<proteinExistence type="predicted"/>
<organism evidence="4 5">
    <name type="scientific">Enterococcus florum</name>
    <dbReference type="NCBI Taxonomy" id="2480627"/>
    <lineage>
        <taxon>Bacteria</taxon>
        <taxon>Bacillati</taxon>
        <taxon>Bacillota</taxon>
        <taxon>Bacilli</taxon>
        <taxon>Lactobacillales</taxon>
        <taxon>Enterococcaceae</taxon>
        <taxon>Enterococcus</taxon>
    </lineage>
</organism>
<dbReference type="PANTHER" id="PTHR12304">
    <property type="entry name" value="INOSINE-URIDINE PREFERRING NUCLEOSIDE HYDROLASE"/>
    <property type="match status" value="1"/>
</dbReference>
<dbReference type="InterPro" id="IPR001910">
    <property type="entry name" value="Inosine/uridine_hydrolase_dom"/>
</dbReference>
<dbReference type="GO" id="GO:0006152">
    <property type="term" value="P:purine nucleoside catabolic process"/>
    <property type="evidence" value="ECO:0007669"/>
    <property type="project" value="TreeGrafter"/>
</dbReference>
<dbReference type="InterPro" id="IPR023186">
    <property type="entry name" value="IUNH"/>
</dbReference>
<accession>A0A4P5PDD8</accession>
<keyword evidence="1" id="KW-0378">Hydrolase</keyword>
<protein>
    <submittedName>
        <fullName evidence="4">Ribosylpyrimidine nucleosidase</fullName>
    </submittedName>
</protein>
<evidence type="ECO:0000256" key="2">
    <source>
        <dbReference type="ARBA" id="ARBA00023295"/>
    </source>
</evidence>
<dbReference type="SUPFAM" id="SSF53590">
    <property type="entry name" value="Nucleoside hydrolase"/>
    <property type="match status" value="1"/>
</dbReference>
<dbReference type="Pfam" id="PF01156">
    <property type="entry name" value="IU_nuc_hydro"/>
    <property type="match status" value="1"/>
</dbReference>
<dbReference type="CDD" id="cd02650">
    <property type="entry name" value="nuc_hydro_CaPnhB"/>
    <property type="match status" value="1"/>
</dbReference>
<dbReference type="EMBL" id="BJCC01000017">
    <property type="protein sequence ID" value="GCF94371.1"/>
    <property type="molecule type" value="Genomic_DNA"/>
</dbReference>
<gene>
    <name evidence="4" type="primary">rihB_2</name>
    <name evidence="4" type="ORF">NRIC_22620</name>
</gene>
<dbReference type="PANTHER" id="PTHR12304:SF4">
    <property type="entry name" value="URIDINE NUCLEOSIDASE"/>
    <property type="match status" value="1"/>
</dbReference>
<comment type="caution">
    <text evidence="4">The sequence shown here is derived from an EMBL/GenBank/DDBJ whole genome shotgun (WGS) entry which is preliminary data.</text>
</comment>